<name>A0ABP8DXM3_9MICO</name>
<dbReference type="InterPro" id="IPR046550">
    <property type="entry name" value="DUF6704"/>
</dbReference>
<keyword evidence="2" id="KW-0812">Transmembrane</keyword>
<gene>
    <name evidence="3" type="ORF">GCM10022256_03550</name>
</gene>
<accession>A0ABP8DXM3</accession>
<keyword evidence="4" id="KW-1185">Reference proteome</keyword>
<feature type="transmembrane region" description="Helical" evidence="2">
    <location>
        <begin position="56"/>
        <end position="75"/>
    </location>
</feature>
<evidence type="ECO:0000313" key="4">
    <source>
        <dbReference type="Proteomes" id="UP001501594"/>
    </source>
</evidence>
<dbReference type="EMBL" id="BAABAU010000001">
    <property type="protein sequence ID" value="GAA4264743.1"/>
    <property type="molecule type" value="Genomic_DNA"/>
</dbReference>
<evidence type="ECO:0000256" key="2">
    <source>
        <dbReference type="SAM" id="Phobius"/>
    </source>
</evidence>
<keyword evidence="2" id="KW-1133">Transmembrane helix</keyword>
<reference evidence="4" key="1">
    <citation type="journal article" date="2019" name="Int. J. Syst. Evol. Microbiol.">
        <title>The Global Catalogue of Microorganisms (GCM) 10K type strain sequencing project: providing services to taxonomists for standard genome sequencing and annotation.</title>
        <authorList>
            <consortium name="The Broad Institute Genomics Platform"/>
            <consortium name="The Broad Institute Genome Sequencing Center for Infectious Disease"/>
            <person name="Wu L."/>
            <person name="Ma J."/>
        </authorList>
    </citation>
    <scope>NUCLEOTIDE SEQUENCE [LARGE SCALE GENOMIC DNA]</scope>
    <source>
        <strain evidence="4">JCM 17442</strain>
    </source>
</reference>
<feature type="transmembrane region" description="Helical" evidence="2">
    <location>
        <begin position="30"/>
        <end position="50"/>
    </location>
</feature>
<dbReference type="NCBIfam" id="NF041681">
    <property type="entry name" value="HGxxPAAW"/>
    <property type="match status" value="1"/>
</dbReference>
<feature type="region of interest" description="Disordered" evidence="1">
    <location>
        <begin position="1"/>
        <end position="23"/>
    </location>
</feature>
<dbReference type="Proteomes" id="UP001501594">
    <property type="component" value="Unassembled WGS sequence"/>
</dbReference>
<protein>
    <submittedName>
        <fullName evidence="3">Uncharacterized protein</fullName>
    </submittedName>
</protein>
<dbReference type="Pfam" id="PF20447">
    <property type="entry name" value="DUF6704"/>
    <property type="match status" value="1"/>
</dbReference>
<evidence type="ECO:0000313" key="3">
    <source>
        <dbReference type="EMBL" id="GAA4264743.1"/>
    </source>
</evidence>
<evidence type="ECO:0000256" key="1">
    <source>
        <dbReference type="SAM" id="MobiDB-lite"/>
    </source>
</evidence>
<keyword evidence="2" id="KW-0472">Membrane</keyword>
<sequence length="93" mass="9768">MSTQTTSKAAAETARQGDSSEEHDAEGNSIAAWAAVIIMLVAFAVGTIAFCFDYPVVVWIAAGFEVVGLIVGQVLKRMGYGVGGSRYASKVHE</sequence>
<comment type="caution">
    <text evidence="3">The sequence shown here is derived from an EMBL/GenBank/DDBJ whole genome shotgun (WGS) entry which is preliminary data.</text>
</comment>
<proteinExistence type="predicted"/>
<organism evidence="3 4">
    <name type="scientific">Frondihabitans peucedani</name>
    <dbReference type="NCBI Taxonomy" id="598626"/>
    <lineage>
        <taxon>Bacteria</taxon>
        <taxon>Bacillati</taxon>
        <taxon>Actinomycetota</taxon>
        <taxon>Actinomycetes</taxon>
        <taxon>Micrococcales</taxon>
        <taxon>Microbacteriaceae</taxon>
        <taxon>Frondihabitans</taxon>
    </lineage>
</organism>